<dbReference type="EMBL" id="LK932360">
    <property type="protein sequence ID" value="CDS84033.1"/>
    <property type="molecule type" value="Genomic_DNA"/>
</dbReference>
<feature type="transmembrane region" description="Helical" evidence="1">
    <location>
        <begin position="72"/>
        <end position="90"/>
    </location>
</feature>
<proteinExistence type="predicted"/>
<evidence type="ECO:0000313" key="9">
    <source>
        <dbReference type="Proteomes" id="UP000411588"/>
    </source>
</evidence>
<protein>
    <submittedName>
        <fullName evidence="5">Conjugal transfer protein TraX</fullName>
    </submittedName>
    <submittedName>
        <fullName evidence="6">Conjugal transfer protein TrbP</fullName>
    </submittedName>
    <submittedName>
        <fullName evidence="2">Putative membrane protein</fullName>
    </submittedName>
    <submittedName>
        <fullName evidence="7">TraX protein</fullName>
    </submittedName>
</protein>
<keyword evidence="1" id="KW-0472">Membrane</keyword>
<dbReference type="EMBL" id="LK932762">
    <property type="protein sequence ID" value="CDS92796.1"/>
    <property type="molecule type" value="Genomic_DNA"/>
</dbReference>
<feature type="transmembrane region" description="Helical" evidence="1">
    <location>
        <begin position="12"/>
        <end position="30"/>
    </location>
</feature>
<feature type="transmembrane region" description="Helical" evidence="1">
    <location>
        <begin position="96"/>
        <end position="116"/>
    </location>
</feature>
<evidence type="ECO:0000313" key="5">
    <source>
        <dbReference type="EMBL" id="HBH1542969.1"/>
    </source>
</evidence>
<dbReference type="EMBL" id="FUPS01000004">
    <property type="protein sequence ID" value="SJS15773.1"/>
    <property type="molecule type" value="Genomic_DNA"/>
</dbReference>
<dbReference type="Proteomes" id="UP000411588">
    <property type="component" value="Unassembled WGS sequence"/>
</dbReference>
<feature type="transmembrane region" description="Helical" evidence="1">
    <location>
        <begin position="42"/>
        <end position="60"/>
    </location>
</feature>
<dbReference type="EMBL" id="DAEPXK010000027">
    <property type="protein sequence ID" value="HBH1542969.1"/>
    <property type="molecule type" value="Genomic_DNA"/>
</dbReference>
<reference evidence="5" key="3">
    <citation type="journal article" date="2018" name="Genome Biol.">
        <title>SKESA: strategic k-mer extension for scrupulous assemblies.</title>
        <authorList>
            <person name="Souvorov A."/>
            <person name="Agarwala R."/>
            <person name="Lipman D.J."/>
        </authorList>
    </citation>
    <scope>NUCLEOTIDE SEQUENCE</scope>
    <source>
        <strain evidence="5">HN1000</strain>
    </source>
</reference>
<dbReference type="Proteomes" id="UP000189137">
    <property type="component" value="Unassembled WGS sequence"/>
</dbReference>
<evidence type="ECO:0000313" key="2">
    <source>
        <dbReference type="EMBL" id="CDS84033.1"/>
    </source>
</evidence>
<dbReference type="PATRIC" id="fig|1496.1373.peg.2280"/>
<reference evidence="6 8" key="2">
    <citation type="submission" date="2017-02" db="EMBL/GenBank/DDBJ databases">
        <authorList>
            <consortium name="Pathogen Informatics"/>
        </authorList>
    </citation>
    <scope>NUCLEOTIDE SEQUENCE [LARGE SCALE GENOMIC DNA]</scope>
    <source>
        <strain evidence="7">Clo34</strain>
        <strain evidence="9">clo34</strain>
        <strain evidence="6 8">VRECD0157</strain>
    </source>
</reference>
<evidence type="ECO:0000256" key="1">
    <source>
        <dbReference type="SAM" id="Phobius"/>
    </source>
</evidence>
<gene>
    <name evidence="4" type="ORF">BN1095_1200008</name>
    <name evidence="3" type="ORF">BN1096_620008</name>
    <name evidence="2" type="ORF">BN1097_250008</name>
    <name evidence="5" type="ORF">KRM00_002473</name>
    <name evidence="7" type="ORF">SAMEA1402399_02342</name>
    <name evidence="6" type="ORF">SAMEA3375112_01368</name>
</gene>
<accession>A0A031WJN0</accession>
<evidence type="ECO:0000313" key="7">
    <source>
        <dbReference type="EMBL" id="VFD32975.1"/>
    </source>
</evidence>
<dbReference type="EMBL" id="CAADAN010000008">
    <property type="protein sequence ID" value="VFD32975.1"/>
    <property type="molecule type" value="Genomic_DNA"/>
</dbReference>
<dbReference type="Proteomes" id="UP000878956">
    <property type="component" value="Unassembled WGS sequence"/>
</dbReference>
<dbReference type="EMBL" id="LK932516">
    <property type="protein sequence ID" value="CDS87381.1"/>
    <property type="molecule type" value="Genomic_DNA"/>
</dbReference>
<evidence type="ECO:0000313" key="8">
    <source>
        <dbReference type="Proteomes" id="UP000189137"/>
    </source>
</evidence>
<feature type="transmembrane region" description="Helical" evidence="1">
    <location>
        <begin position="252"/>
        <end position="271"/>
    </location>
</feature>
<keyword evidence="1" id="KW-1133">Transmembrane helix</keyword>
<dbReference type="Pfam" id="PF05857">
    <property type="entry name" value="TraX"/>
    <property type="match status" value="1"/>
</dbReference>
<dbReference type="AlphaFoldDB" id="A0A031WJN0"/>
<evidence type="ECO:0000313" key="4">
    <source>
        <dbReference type="EMBL" id="CDS92796.1"/>
    </source>
</evidence>
<feature type="transmembrane region" description="Helical" evidence="1">
    <location>
        <begin position="194"/>
        <end position="211"/>
    </location>
</feature>
<evidence type="ECO:0000313" key="6">
    <source>
        <dbReference type="EMBL" id="SJS15773.1"/>
    </source>
</evidence>
<name>A0A031WJN0_CLODI</name>
<evidence type="ECO:0000313" key="3">
    <source>
        <dbReference type="EMBL" id="CDS87381.1"/>
    </source>
</evidence>
<keyword evidence="1" id="KW-0812">Transmembrane</keyword>
<feature type="transmembrane region" description="Helical" evidence="1">
    <location>
        <begin position="223"/>
        <end position="240"/>
    </location>
</feature>
<dbReference type="RefSeq" id="WP_016729568.1">
    <property type="nucleotide sequence ID" value="NZ_AP031492.1"/>
</dbReference>
<feature type="transmembrane region" description="Helical" evidence="1">
    <location>
        <begin position="128"/>
        <end position="153"/>
    </location>
</feature>
<reference evidence="4" key="1">
    <citation type="submission" date="2014-07" db="EMBL/GenBank/DDBJ databases">
        <authorList>
            <person name="Monot Marc"/>
        </authorList>
    </citation>
    <scope>NUCLEOTIDE SEQUENCE</scope>
    <source>
        <strain evidence="4">7032989</strain>
        <strain evidence="2">7032994</strain>
    </source>
</reference>
<organism evidence="4">
    <name type="scientific">Clostridioides difficile</name>
    <name type="common">Peptoclostridium difficile</name>
    <dbReference type="NCBI Taxonomy" id="1496"/>
    <lineage>
        <taxon>Bacteria</taxon>
        <taxon>Bacillati</taxon>
        <taxon>Bacillota</taxon>
        <taxon>Clostridia</taxon>
        <taxon>Peptostreptococcales</taxon>
        <taxon>Peptostreptococcaceae</taxon>
        <taxon>Clostridioides</taxon>
    </lineage>
</organism>
<dbReference type="InterPro" id="IPR008875">
    <property type="entry name" value="TraX"/>
</dbReference>
<sequence length="274" mass="31937">MDFFKKGISGFTIKILALIFMTFDHIAAFMPQTMQIPIWFHWVGRISAPLFIFMAVEGFYHTSNRKKYISRLYIWSVIMAIGNQIINNVFSHPEGAIIINNIFSTLFLIAIYLQAIEFIKKFRKEKEIKYFIIGLLMIIIPIILGIFTVALLFKVTNRVIALFMILVPVPFLVEGGPIWIILGIIFYLCRGKKFSLSICYVLMCIFIFTTMSNGDYSLKNSILQNYQWMMIASLPLMLLYNGEKGKSMKYLFYLYYPIHVYILYILGIYLINGF</sequence>
<feature type="transmembrane region" description="Helical" evidence="1">
    <location>
        <begin position="159"/>
        <end position="187"/>
    </location>
</feature>
<reference evidence="5" key="4">
    <citation type="submission" date="2021-06" db="EMBL/GenBank/DDBJ databases">
        <authorList>
            <consortium name="NCBI Pathogen Detection Project"/>
        </authorList>
    </citation>
    <scope>NUCLEOTIDE SEQUENCE</scope>
    <source>
        <strain evidence="5">HN1000</strain>
    </source>
</reference>